<dbReference type="SUPFAM" id="SSF53474">
    <property type="entry name" value="alpha/beta-Hydrolases"/>
    <property type="match status" value="1"/>
</dbReference>
<dbReference type="PANTHER" id="PTHR37017:SF11">
    <property type="entry name" value="ESTERASE_LIPASE_THIOESTERASE DOMAIN-CONTAINING PROTEIN"/>
    <property type="match status" value="1"/>
</dbReference>
<gene>
    <name evidence="2" type="ORF">ABFY20_10300</name>
</gene>
<dbReference type="EMBL" id="CP162511">
    <property type="protein sequence ID" value="XDI03743.1"/>
    <property type="molecule type" value="Genomic_DNA"/>
</dbReference>
<accession>A0AB39BBI4</accession>
<keyword evidence="2" id="KW-0378">Hydrolase</keyword>
<reference evidence="2" key="1">
    <citation type="submission" date="2024-05" db="EMBL/GenBank/DDBJ databases">
        <title>Herbiconiux sp. A18JL235.</title>
        <authorList>
            <person name="Zhang G."/>
        </authorList>
    </citation>
    <scope>NUCLEOTIDE SEQUENCE</scope>
    <source>
        <strain evidence="2">A18JL235</strain>
    </source>
</reference>
<dbReference type="AlphaFoldDB" id="A0AB39BBI4"/>
<evidence type="ECO:0000313" key="2">
    <source>
        <dbReference type="EMBL" id="XDI03743.1"/>
    </source>
</evidence>
<protein>
    <submittedName>
        <fullName evidence="2">Alpha/beta fold hydrolase</fullName>
    </submittedName>
</protein>
<dbReference type="GO" id="GO:0016787">
    <property type="term" value="F:hydrolase activity"/>
    <property type="evidence" value="ECO:0007669"/>
    <property type="project" value="UniProtKB-KW"/>
</dbReference>
<organism evidence="2">
    <name type="scientific">Herbiconiux sp. A18JL235</name>
    <dbReference type="NCBI Taxonomy" id="3152363"/>
    <lineage>
        <taxon>Bacteria</taxon>
        <taxon>Bacillati</taxon>
        <taxon>Actinomycetota</taxon>
        <taxon>Actinomycetes</taxon>
        <taxon>Micrococcales</taxon>
        <taxon>Microbacteriaceae</taxon>
        <taxon>Herbiconiux</taxon>
    </lineage>
</organism>
<dbReference type="PANTHER" id="PTHR37017">
    <property type="entry name" value="AB HYDROLASE-1 DOMAIN-CONTAINING PROTEIN-RELATED"/>
    <property type="match status" value="1"/>
</dbReference>
<dbReference type="RefSeq" id="WP_368496160.1">
    <property type="nucleotide sequence ID" value="NZ_CP162511.1"/>
</dbReference>
<dbReference type="InterPro" id="IPR029058">
    <property type="entry name" value="AB_hydrolase_fold"/>
</dbReference>
<evidence type="ECO:0000259" key="1">
    <source>
        <dbReference type="Pfam" id="PF12697"/>
    </source>
</evidence>
<name>A0AB39BBI4_9MICO</name>
<dbReference type="InterPro" id="IPR000073">
    <property type="entry name" value="AB_hydrolase_1"/>
</dbReference>
<sequence>MTAPTVVLVHGAFAESASWNGVIAALRDEGVSAIATPNALRSVATDADNVRRAVEAVGGPVVLVGHSYGGAVISEAAVGSDAVTGLVYVSAFSPDHGETALELSNRYPGSTLGETVRPIPLGDGSNDLIVDRELFPGQFCADVPLPEARLAAATQRAIRDAALGEGLPSETPAWKTLPSWHIFGTADKNIPPAAMRFMAERAGSRKTVELEGASHSSMVSNPDAVAGLILEALS</sequence>
<feature type="domain" description="AB hydrolase-1" evidence="1">
    <location>
        <begin position="6"/>
        <end position="226"/>
    </location>
</feature>
<dbReference type="InterPro" id="IPR052897">
    <property type="entry name" value="Sec-Metab_Biosynth_Hydrolase"/>
</dbReference>
<dbReference type="Gene3D" id="3.40.50.1820">
    <property type="entry name" value="alpha/beta hydrolase"/>
    <property type="match status" value="1"/>
</dbReference>
<proteinExistence type="predicted"/>
<dbReference type="Pfam" id="PF12697">
    <property type="entry name" value="Abhydrolase_6"/>
    <property type="match status" value="1"/>
</dbReference>